<name>A0A1I7VR52_LOALO</name>
<evidence type="ECO:0000259" key="3">
    <source>
        <dbReference type="Pfam" id="PF04155"/>
    </source>
</evidence>
<proteinExistence type="predicted"/>
<keyword evidence="5" id="KW-1185">Reference proteome</keyword>
<evidence type="ECO:0000313" key="6">
    <source>
        <dbReference type="WBParaSite" id="EN70_5336"/>
    </source>
</evidence>
<feature type="domain" description="Ground-like" evidence="3">
    <location>
        <begin position="404"/>
        <end position="475"/>
    </location>
</feature>
<dbReference type="AlphaFoldDB" id="A0A1I7VR52"/>
<dbReference type="EMBL" id="JH712073">
    <property type="protein sequence ID" value="EFO27118.1"/>
    <property type="molecule type" value="Genomic_DNA"/>
</dbReference>
<feature type="region of interest" description="Disordered" evidence="1">
    <location>
        <begin position="290"/>
        <end position="311"/>
    </location>
</feature>
<evidence type="ECO:0000313" key="5">
    <source>
        <dbReference type="Proteomes" id="UP000095285"/>
    </source>
</evidence>
<dbReference type="WBParaSite" id="EN70_5336">
    <property type="protein sequence ID" value="EN70_5336"/>
    <property type="gene ID" value="EN70_5336"/>
</dbReference>
<dbReference type="OrthoDB" id="5775991at2759"/>
<organism evidence="5 6">
    <name type="scientific">Loa loa</name>
    <name type="common">Eye worm</name>
    <name type="synonym">Filaria loa</name>
    <dbReference type="NCBI Taxonomy" id="7209"/>
    <lineage>
        <taxon>Eukaryota</taxon>
        <taxon>Metazoa</taxon>
        <taxon>Ecdysozoa</taxon>
        <taxon>Nematoda</taxon>
        <taxon>Chromadorea</taxon>
        <taxon>Rhabditida</taxon>
        <taxon>Spirurina</taxon>
        <taxon>Spiruromorpha</taxon>
        <taxon>Filarioidea</taxon>
        <taxon>Onchocercidae</taxon>
        <taxon>Loa</taxon>
    </lineage>
</organism>
<evidence type="ECO:0000256" key="1">
    <source>
        <dbReference type="SAM" id="MobiDB-lite"/>
    </source>
</evidence>
<keyword evidence="2" id="KW-0732">Signal</keyword>
<dbReference type="eggNOG" id="ENOG502SU9H">
    <property type="taxonomic scope" value="Eukaryota"/>
</dbReference>
<dbReference type="InParanoid" id="A0A1I7VR52"/>
<protein>
    <submittedName>
        <fullName evidence="6">Ground-like domain-containing protein</fullName>
    </submittedName>
</protein>
<dbReference type="KEGG" id="loa:LOAG_01367"/>
<dbReference type="Pfam" id="PF04155">
    <property type="entry name" value="Ground-like"/>
    <property type="match status" value="1"/>
</dbReference>
<dbReference type="FunCoup" id="A0A1I7VR52">
    <property type="interactions" value="207"/>
</dbReference>
<dbReference type="InterPro" id="IPR007284">
    <property type="entry name" value="Ground-like_dom"/>
</dbReference>
<dbReference type="GeneID" id="9938741"/>
<feature type="chain" id="PRO_5010289743" evidence="2">
    <location>
        <begin position="20"/>
        <end position="496"/>
    </location>
</feature>
<evidence type="ECO:0000313" key="4">
    <source>
        <dbReference type="EMBL" id="EFO27118.1"/>
    </source>
</evidence>
<dbReference type="CTD" id="9938741"/>
<sequence>MAILIMLTVLVVIFPPSKSLEPLPRPTRSQDLGLLKDKYEVQSGIRQSLLEELNKFPGENSEKLVMLRPNNIYQDYSQITDEKHQRELILGDQYHVSEIQPNNQTTLIISKTSNRTEMNAKISQKSAEILDEWKQIRERRLRFYKAFRKIQNLRHGRQKYNEDNSTMNINRIVGDIHKTSMLNDRRKKNKGSLIDPVRCITTDVTFNDWETFITDYGKVMPQYNRRRAISSEITDINSMSNQFLRANESTISSPFEYDTRVRKMQSSGVAQNPPDYQQLVTNLNSAHQMVPSEAEAAERLPPPPNPKSTEASVHTVKVYPPSQQPSLDYQEKNIYQNNVPGKGNYQKYGDRYGGIAGFEQQPMLQLMSNDYNVDAATYRPEVNSDCIDDPCEIDNPNPLGSIEDERCNSPRLKQIILQNIVQRDAETSKQAIYNVCEAEMEVPCNVICGTGFYSYLARATQFCLVSTMDVSCYAFLPACDFNSIQKRWIKRHRAKI</sequence>
<accession>A0A1S0U8Z3</accession>
<reference evidence="4 5" key="1">
    <citation type="submission" date="2012-04" db="EMBL/GenBank/DDBJ databases">
        <title>The Genome Sequence of Loa loa.</title>
        <authorList>
            <consortium name="The Broad Institute Genome Sequencing Platform"/>
            <consortium name="Broad Institute Genome Sequencing Center for Infectious Disease"/>
            <person name="Nutman T.B."/>
            <person name="Fink D.L."/>
            <person name="Russ C."/>
            <person name="Young S."/>
            <person name="Zeng Q."/>
            <person name="Gargeya S."/>
            <person name="Alvarado L."/>
            <person name="Berlin A."/>
            <person name="Chapman S.B."/>
            <person name="Chen Z."/>
            <person name="Freedman E."/>
            <person name="Gellesch M."/>
            <person name="Goldberg J."/>
            <person name="Griggs A."/>
            <person name="Gujja S."/>
            <person name="Heilman E.R."/>
            <person name="Heiman D."/>
            <person name="Howarth C."/>
            <person name="Mehta T."/>
            <person name="Neiman D."/>
            <person name="Pearson M."/>
            <person name="Roberts A."/>
            <person name="Saif S."/>
            <person name="Shea T."/>
            <person name="Shenoy N."/>
            <person name="Sisk P."/>
            <person name="Stolte C."/>
            <person name="Sykes S."/>
            <person name="White J."/>
            <person name="Yandava C."/>
            <person name="Haas B."/>
            <person name="Henn M.R."/>
            <person name="Nusbaum C."/>
            <person name="Birren B."/>
        </authorList>
    </citation>
    <scope>NUCLEOTIDE SEQUENCE [LARGE SCALE GENOMIC DNA]</scope>
</reference>
<gene>
    <name evidence="4 6" type="ORF">LOAG_01367</name>
</gene>
<evidence type="ECO:0000256" key="2">
    <source>
        <dbReference type="SAM" id="SignalP"/>
    </source>
</evidence>
<feature type="signal peptide" evidence="2">
    <location>
        <begin position="1"/>
        <end position="19"/>
    </location>
</feature>
<dbReference type="OMA" id="NDWETFI"/>
<reference evidence="6" key="2">
    <citation type="submission" date="2016-11" db="UniProtKB">
        <authorList>
            <consortium name="WormBaseParasite"/>
        </authorList>
    </citation>
    <scope>IDENTIFICATION</scope>
</reference>
<accession>A0A1I7VR52</accession>
<dbReference type="RefSeq" id="XP_003136954.1">
    <property type="nucleotide sequence ID" value="XM_003136906.2"/>
</dbReference>
<dbReference type="Proteomes" id="UP000095285">
    <property type="component" value="Unassembled WGS sequence"/>
</dbReference>